<keyword evidence="1" id="KW-0472">Membrane</keyword>
<feature type="domain" description="EAL" evidence="2">
    <location>
        <begin position="240"/>
        <end position="381"/>
    </location>
</feature>
<proteinExistence type="predicted"/>
<reference evidence="4" key="1">
    <citation type="submission" date="2018-03" db="EMBL/GenBank/DDBJ databases">
        <authorList>
            <person name="Rodrigo-Torres L."/>
            <person name="Arahal R. D."/>
            <person name="Lucena T."/>
        </authorList>
    </citation>
    <scope>NUCLEOTIDE SEQUENCE [LARGE SCALE GENOMIC DNA]</scope>
    <source>
        <strain evidence="4">CECT 8504</strain>
    </source>
</reference>
<accession>A0A2R8BXV5</accession>
<keyword evidence="1" id="KW-0812">Transmembrane</keyword>
<evidence type="ECO:0000313" key="3">
    <source>
        <dbReference type="EMBL" id="SPJ24979.1"/>
    </source>
</evidence>
<sequence length="404" mass="42854">MHGLWGAQFAGRAGIVAALALVGWSAPAFMTLAAPLAVLLALRWRRTPDRDAARAHLVDLLSNRTEAALALIEGPKAVPPARIHHQLDQTREPDETVIRIGARVAILKEQPGADAALARRACVWQASLTAPGGCARIGVVRVHPQLWPEDHITRAEAALLRAGGSQDESLVLDLDRPMPTVAGPKRKPKATFHRFARPIIRASDRGLHMVEPICGLPPNATAKDRQRLVLDQIDAGAAIVAGLGQPEVGVAIRLDPDLSRDPDLPRALSFALDTAELPASRLTLHVSGDTPMHAIEALERTGCRICVAAIDTKLIGPHDIWLPGELTLGIARDAGRHDLVSDIVARANIRGIEVLAVDLSDAADADILSGMGCDTLSGGAVASIMEERALVNLSTAPRRASHAG</sequence>
<evidence type="ECO:0000256" key="1">
    <source>
        <dbReference type="SAM" id="Phobius"/>
    </source>
</evidence>
<dbReference type="RefSeq" id="WP_108894788.1">
    <property type="nucleotide sequence ID" value="NZ_ONZF01000006.1"/>
</dbReference>
<keyword evidence="1" id="KW-1133">Transmembrane helix</keyword>
<dbReference type="OrthoDB" id="9814202at2"/>
<dbReference type="EMBL" id="ONZF01000006">
    <property type="protein sequence ID" value="SPJ24979.1"/>
    <property type="molecule type" value="Genomic_DNA"/>
</dbReference>
<protein>
    <recommendedName>
        <fullName evidence="2">EAL domain-containing protein</fullName>
    </recommendedName>
</protein>
<evidence type="ECO:0000259" key="2">
    <source>
        <dbReference type="Pfam" id="PF00563"/>
    </source>
</evidence>
<dbReference type="SUPFAM" id="SSF141868">
    <property type="entry name" value="EAL domain-like"/>
    <property type="match status" value="1"/>
</dbReference>
<name>A0A2R8BXV5_9RHOB</name>
<evidence type="ECO:0000313" key="4">
    <source>
        <dbReference type="Proteomes" id="UP000244912"/>
    </source>
</evidence>
<dbReference type="Proteomes" id="UP000244912">
    <property type="component" value="Unassembled WGS sequence"/>
</dbReference>
<dbReference type="Pfam" id="PF00563">
    <property type="entry name" value="EAL"/>
    <property type="match status" value="1"/>
</dbReference>
<dbReference type="Gene3D" id="3.20.20.450">
    <property type="entry name" value="EAL domain"/>
    <property type="match status" value="1"/>
</dbReference>
<organism evidence="3 4">
    <name type="scientific">Palleronia abyssalis</name>
    <dbReference type="NCBI Taxonomy" id="1501240"/>
    <lineage>
        <taxon>Bacteria</taxon>
        <taxon>Pseudomonadati</taxon>
        <taxon>Pseudomonadota</taxon>
        <taxon>Alphaproteobacteria</taxon>
        <taxon>Rhodobacterales</taxon>
        <taxon>Roseobacteraceae</taxon>
        <taxon>Palleronia</taxon>
    </lineage>
</organism>
<keyword evidence="4" id="KW-1185">Reference proteome</keyword>
<dbReference type="InterPro" id="IPR001633">
    <property type="entry name" value="EAL_dom"/>
</dbReference>
<dbReference type="InterPro" id="IPR035919">
    <property type="entry name" value="EAL_sf"/>
</dbReference>
<gene>
    <name evidence="3" type="ORF">PAA8504_02822</name>
</gene>
<feature type="transmembrane region" description="Helical" evidence="1">
    <location>
        <begin position="15"/>
        <end position="42"/>
    </location>
</feature>
<dbReference type="AlphaFoldDB" id="A0A2R8BXV5"/>